<dbReference type="EMBL" id="STFF01000003">
    <property type="protein sequence ID" value="THU39645.1"/>
    <property type="molecule type" value="Genomic_DNA"/>
</dbReference>
<evidence type="ECO:0000256" key="3">
    <source>
        <dbReference type="ARBA" id="ARBA00023082"/>
    </source>
</evidence>
<dbReference type="InterPro" id="IPR013249">
    <property type="entry name" value="RNA_pol_sigma70_r4_t2"/>
</dbReference>
<protein>
    <submittedName>
        <fullName evidence="7">Sigma-70 family RNA polymerase sigma factor</fullName>
    </submittedName>
</protein>
<proteinExistence type="inferred from homology"/>
<evidence type="ECO:0000313" key="7">
    <source>
        <dbReference type="EMBL" id="THU39645.1"/>
    </source>
</evidence>
<evidence type="ECO:0000259" key="6">
    <source>
        <dbReference type="Pfam" id="PF08281"/>
    </source>
</evidence>
<comment type="caution">
    <text evidence="7">The sequence shown here is derived from an EMBL/GenBank/DDBJ whole genome shotgun (WGS) entry which is preliminary data.</text>
</comment>
<reference evidence="7 8" key="1">
    <citation type="submission" date="2019-04" db="EMBL/GenBank/DDBJ databases">
        <title>Niastella caeni sp. nov., isolated from activated sludge.</title>
        <authorList>
            <person name="Sheng M."/>
        </authorList>
    </citation>
    <scope>NUCLEOTIDE SEQUENCE [LARGE SCALE GENOMIC DNA]</scope>
    <source>
        <strain evidence="7 8">HX-2-15</strain>
    </source>
</reference>
<comment type="similarity">
    <text evidence="1">Belongs to the sigma-70 factor family. ECF subfamily.</text>
</comment>
<keyword evidence="4" id="KW-0804">Transcription</keyword>
<dbReference type="GO" id="GO:0003677">
    <property type="term" value="F:DNA binding"/>
    <property type="evidence" value="ECO:0007669"/>
    <property type="project" value="InterPro"/>
</dbReference>
<dbReference type="Pfam" id="PF08281">
    <property type="entry name" value="Sigma70_r4_2"/>
    <property type="match status" value="1"/>
</dbReference>
<dbReference type="PANTHER" id="PTHR43133:SF46">
    <property type="entry name" value="RNA POLYMERASE SIGMA-70 FACTOR ECF SUBFAMILY"/>
    <property type="match status" value="1"/>
</dbReference>
<dbReference type="AlphaFoldDB" id="A0A4S8HW32"/>
<dbReference type="GO" id="GO:0016987">
    <property type="term" value="F:sigma factor activity"/>
    <property type="evidence" value="ECO:0007669"/>
    <property type="project" value="UniProtKB-KW"/>
</dbReference>
<feature type="domain" description="RNA polymerase sigma-70 region 2" evidence="5">
    <location>
        <begin position="25"/>
        <end position="92"/>
    </location>
</feature>
<dbReference type="Gene3D" id="1.10.1740.10">
    <property type="match status" value="1"/>
</dbReference>
<dbReference type="Proteomes" id="UP000306918">
    <property type="component" value="Unassembled WGS sequence"/>
</dbReference>
<gene>
    <name evidence="7" type="ORF">FAM09_14200</name>
</gene>
<evidence type="ECO:0000259" key="5">
    <source>
        <dbReference type="Pfam" id="PF04542"/>
    </source>
</evidence>
<dbReference type="NCBIfam" id="TIGR02937">
    <property type="entry name" value="sigma70-ECF"/>
    <property type="match status" value="1"/>
</dbReference>
<dbReference type="GO" id="GO:0006352">
    <property type="term" value="P:DNA-templated transcription initiation"/>
    <property type="evidence" value="ECO:0007669"/>
    <property type="project" value="InterPro"/>
</dbReference>
<dbReference type="InterPro" id="IPR007627">
    <property type="entry name" value="RNA_pol_sigma70_r2"/>
</dbReference>
<name>A0A4S8HW32_9BACT</name>
<sequence length="198" mass="23017">MENVYTDRELLQQVANGDKLAFRHLFELYKLRLFSFVLQMTHSRVDAEEIVQEVFAKLWESRISLAGVEYPGKYIYTIARNKTLNHLTRVARDRRLQQQVWVNLSQFDNATEDILQAQESQRLISKAVSQLSGQRQTLFQLSREQGLTHEEIACQLGLSKSRVKNMLVEILKHIRDYLARYSALIATLCCINCSLLLL</sequence>
<dbReference type="Pfam" id="PF04542">
    <property type="entry name" value="Sigma70_r2"/>
    <property type="match status" value="1"/>
</dbReference>
<dbReference type="InterPro" id="IPR013324">
    <property type="entry name" value="RNA_pol_sigma_r3/r4-like"/>
</dbReference>
<feature type="domain" description="RNA polymerase sigma factor 70 region 4 type 2" evidence="6">
    <location>
        <begin position="122"/>
        <end position="174"/>
    </location>
</feature>
<evidence type="ECO:0000256" key="4">
    <source>
        <dbReference type="ARBA" id="ARBA00023163"/>
    </source>
</evidence>
<dbReference type="OrthoDB" id="799938at2"/>
<dbReference type="RefSeq" id="WP_136577777.1">
    <property type="nucleotide sequence ID" value="NZ_STFF01000003.1"/>
</dbReference>
<dbReference type="InterPro" id="IPR036388">
    <property type="entry name" value="WH-like_DNA-bd_sf"/>
</dbReference>
<dbReference type="PANTHER" id="PTHR43133">
    <property type="entry name" value="RNA POLYMERASE ECF-TYPE SIGMA FACTO"/>
    <property type="match status" value="1"/>
</dbReference>
<evidence type="ECO:0000256" key="2">
    <source>
        <dbReference type="ARBA" id="ARBA00023015"/>
    </source>
</evidence>
<dbReference type="InterPro" id="IPR013325">
    <property type="entry name" value="RNA_pol_sigma_r2"/>
</dbReference>
<dbReference type="SUPFAM" id="SSF88659">
    <property type="entry name" value="Sigma3 and sigma4 domains of RNA polymerase sigma factors"/>
    <property type="match status" value="1"/>
</dbReference>
<organism evidence="7 8">
    <name type="scientific">Niastella caeni</name>
    <dbReference type="NCBI Taxonomy" id="2569763"/>
    <lineage>
        <taxon>Bacteria</taxon>
        <taxon>Pseudomonadati</taxon>
        <taxon>Bacteroidota</taxon>
        <taxon>Chitinophagia</taxon>
        <taxon>Chitinophagales</taxon>
        <taxon>Chitinophagaceae</taxon>
        <taxon>Niastella</taxon>
    </lineage>
</organism>
<dbReference type="InterPro" id="IPR039425">
    <property type="entry name" value="RNA_pol_sigma-70-like"/>
</dbReference>
<keyword evidence="8" id="KW-1185">Reference proteome</keyword>
<accession>A0A4S8HW32</accession>
<dbReference type="InterPro" id="IPR014284">
    <property type="entry name" value="RNA_pol_sigma-70_dom"/>
</dbReference>
<keyword evidence="3" id="KW-0731">Sigma factor</keyword>
<dbReference type="SUPFAM" id="SSF88946">
    <property type="entry name" value="Sigma2 domain of RNA polymerase sigma factors"/>
    <property type="match status" value="1"/>
</dbReference>
<evidence type="ECO:0000256" key="1">
    <source>
        <dbReference type="ARBA" id="ARBA00010641"/>
    </source>
</evidence>
<keyword evidence="2" id="KW-0805">Transcription regulation</keyword>
<evidence type="ECO:0000313" key="8">
    <source>
        <dbReference type="Proteomes" id="UP000306918"/>
    </source>
</evidence>
<dbReference type="Gene3D" id="1.10.10.10">
    <property type="entry name" value="Winged helix-like DNA-binding domain superfamily/Winged helix DNA-binding domain"/>
    <property type="match status" value="1"/>
</dbReference>